<feature type="region of interest" description="Disordered" evidence="1">
    <location>
        <begin position="77"/>
        <end position="108"/>
    </location>
</feature>
<reference evidence="2 3" key="1">
    <citation type="submission" date="2020-01" db="EMBL/GenBank/DDBJ databases">
        <title>Patterns of diversity and host range of bacteriophage communities associated with bean-nodulatin bacteria.</title>
        <authorList>
            <person name="Vann Cauwenberghe J."/>
            <person name="Santamaria R.I."/>
            <person name="Bustos P."/>
            <person name="Juarez S."/>
            <person name="Gonzalez V."/>
        </authorList>
    </citation>
    <scope>NUCLEOTIDE SEQUENCE [LARGE SCALE GENOMIC DNA]</scope>
</reference>
<evidence type="ECO:0000313" key="2">
    <source>
        <dbReference type="EMBL" id="QIG71154.1"/>
    </source>
</evidence>
<dbReference type="EMBL" id="MN988521">
    <property type="protein sequence ID" value="QIG71154.1"/>
    <property type="molecule type" value="Genomic_DNA"/>
</dbReference>
<organism evidence="2 3">
    <name type="scientific">Rhizobium phage RHph_TM30</name>
    <dbReference type="NCBI Taxonomy" id="2509764"/>
    <lineage>
        <taxon>Viruses</taxon>
        <taxon>Duplodnaviria</taxon>
        <taxon>Heunggongvirae</taxon>
        <taxon>Uroviricota</taxon>
        <taxon>Caudoviricetes</taxon>
        <taxon>Kleczkowskaviridae</taxon>
        <taxon>Cuauhnahuacvirus</taxon>
        <taxon>Cuauhnahuacvirus TM30</taxon>
    </lineage>
</organism>
<sequence length="108" mass="12590">MFAVYARTTKDGTDHIEMYERKQDRNFVETMDQMSKNYGHKMHKAQVFESEENLREWVKKELGANWITLLDKTIEDQKKDHRLKGNRGDTAPQKAADAKKDSGQSASR</sequence>
<proteinExistence type="predicted"/>
<name>A0A7S5UVX4_9CAUD</name>
<protein>
    <submittedName>
        <fullName evidence="2">Uncharacterized protein</fullName>
    </submittedName>
</protein>
<dbReference type="Proteomes" id="UP000629603">
    <property type="component" value="Segment"/>
</dbReference>
<evidence type="ECO:0000256" key="1">
    <source>
        <dbReference type="SAM" id="MobiDB-lite"/>
    </source>
</evidence>
<accession>A0A7S5UVX4</accession>
<keyword evidence="3" id="KW-1185">Reference proteome</keyword>
<evidence type="ECO:0000313" key="3">
    <source>
        <dbReference type="Proteomes" id="UP000629603"/>
    </source>
</evidence>
<gene>
    <name evidence="2" type="ORF">EVB93_047</name>
</gene>